<feature type="region of interest" description="Disordered" evidence="2">
    <location>
        <begin position="476"/>
        <end position="514"/>
    </location>
</feature>
<dbReference type="eggNOG" id="COG2067">
    <property type="taxonomic scope" value="Bacteria"/>
</dbReference>
<dbReference type="AlphaFoldDB" id="F4KVJ6"/>
<organism evidence="4 5">
    <name type="scientific">Haliscomenobacter hydrossis (strain ATCC 27775 / DSM 1100 / LMG 10767 / O)</name>
    <dbReference type="NCBI Taxonomy" id="760192"/>
    <lineage>
        <taxon>Bacteria</taxon>
        <taxon>Pseudomonadati</taxon>
        <taxon>Bacteroidota</taxon>
        <taxon>Saprospiria</taxon>
        <taxon>Saprospirales</taxon>
        <taxon>Haliscomenobacteraceae</taxon>
        <taxon>Haliscomenobacter</taxon>
    </lineage>
</organism>
<accession>F4KVJ6</accession>
<evidence type="ECO:0000313" key="4">
    <source>
        <dbReference type="EMBL" id="AEE51309.1"/>
    </source>
</evidence>
<evidence type="ECO:0000256" key="2">
    <source>
        <dbReference type="SAM" id="MobiDB-lite"/>
    </source>
</evidence>
<proteinExistence type="predicted"/>
<name>F4KVJ6_HALH1</name>
<dbReference type="OrthoDB" id="975426at2"/>
<reference evidence="4 5" key="1">
    <citation type="journal article" date="2011" name="Stand. Genomic Sci.">
        <title>Complete genome sequence of Haliscomenobacter hydrossis type strain (O).</title>
        <authorList>
            <consortium name="US DOE Joint Genome Institute (JGI-PGF)"/>
            <person name="Daligault H."/>
            <person name="Lapidus A."/>
            <person name="Zeytun A."/>
            <person name="Nolan M."/>
            <person name="Lucas S."/>
            <person name="Del Rio T.G."/>
            <person name="Tice H."/>
            <person name="Cheng J.F."/>
            <person name="Tapia R."/>
            <person name="Han C."/>
            <person name="Goodwin L."/>
            <person name="Pitluck S."/>
            <person name="Liolios K."/>
            <person name="Pagani I."/>
            <person name="Ivanova N."/>
            <person name="Huntemann M."/>
            <person name="Mavromatis K."/>
            <person name="Mikhailova N."/>
            <person name="Pati A."/>
            <person name="Chen A."/>
            <person name="Palaniappan K."/>
            <person name="Land M."/>
            <person name="Hauser L."/>
            <person name="Brambilla E.M."/>
            <person name="Rohde M."/>
            <person name="Verbarg S."/>
            <person name="Goker M."/>
            <person name="Bristow J."/>
            <person name="Eisen J.A."/>
            <person name="Markowitz V."/>
            <person name="Hugenholtz P."/>
            <person name="Kyrpides N.C."/>
            <person name="Klenk H.P."/>
            <person name="Woyke T."/>
        </authorList>
    </citation>
    <scope>NUCLEOTIDE SEQUENCE [LARGE SCALE GENOMIC DNA]</scope>
    <source>
        <strain evidence="5">ATCC 27775 / DSM 1100 / LMG 10767 / O</strain>
    </source>
</reference>
<dbReference type="InterPro" id="IPR043781">
    <property type="entry name" value="DUF5723"/>
</dbReference>
<gene>
    <name evidence="4" type="ordered locus">Halhy_3453</name>
</gene>
<dbReference type="SUPFAM" id="SSF50044">
    <property type="entry name" value="SH3-domain"/>
    <property type="match status" value="1"/>
</dbReference>
<dbReference type="EMBL" id="CP002691">
    <property type="protein sequence ID" value="AEE51309.1"/>
    <property type="molecule type" value="Genomic_DNA"/>
</dbReference>
<keyword evidence="5" id="KW-1185">Reference proteome</keyword>
<dbReference type="PROSITE" id="PS50002">
    <property type="entry name" value="SH3"/>
    <property type="match status" value="1"/>
</dbReference>
<dbReference type="RefSeq" id="WP_013765849.1">
    <property type="nucleotide sequence ID" value="NC_015510.1"/>
</dbReference>
<reference key="2">
    <citation type="submission" date="2011-04" db="EMBL/GenBank/DDBJ databases">
        <title>Complete sequence of chromosome of Haliscomenobacter hydrossis DSM 1100.</title>
        <authorList>
            <consortium name="US DOE Joint Genome Institute (JGI-PGF)"/>
            <person name="Lucas S."/>
            <person name="Han J."/>
            <person name="Lapidus A."/>
            <person name="Bruce D."/>
            <person name="Goodwin L."/>
            <person name="Pitluck S."/>
            <person name="Peters L."/>
            <person name="Kyrpides N."/>
            <person name="Mavromatis K."/>
            <person name="Ivanova N."/>
            <person name="Ovchinnikova G."/>
            <person name="Pagani I."/>
            <person name="Daligault H."/>
            <person name="Detter J.C."/>
            <person name="Han C."/>
            <person name="Land M."/>
            <person name="Hauser L."/>
            <person name="Markowitz V."/>
            <person name="Cheng J.-F."/>
            <person name="Hugenholtz P."/>
            <person name="Woyke T."/>
            <person name="Wu D."/>
            <person name="Verbarg S."/>
            <person name="Frueling A."/>
            <person name="Brambilla E."/>
            <person name="Klenk H.-P."/>
            <person name="Eisen J.A."/>
        </authorList>
    </citation>
    <scope>NUCLEOTIDE SEQUENCE</scope>
    <source>
        <strain>DSM 1100</strain>
    </source>
</reference>
<dbReference type="STRING" id="760192.Halhy_3453"/>
<protein>
    <submittedName>
        <fullName evidence="4">SH3 domain-containing protein</fullName>
    </submittedName>
</protein>
<dbReference type="Proteomes" id="UP000008461">
    <property type="component" value="Chromosome"/>
</dbReference>
<feature type="compositionally biased region" description="Basic and acidic residues" evidence="2">
    <location>
        <begin position="476"/>
        <end position="489"/>
    </location>
</feature>
<keyword evidence="1" id="KW-0728">SH3 domain</keyword>
<dbReference type="InterPro" id="IPR001452">
    <property type="entry name" value="SH3_domain"/>
</dbReference>
<evidence type="ECO:0000259" key="3">
    <source>
        <dbReference type="PROSITE" id="PS50002"/>
    </source>
</evidence>
<sequence length="737" mass="82147">MKATPNLRIRSLLFFFQRFWLAFSLILLAIPIFGQRNLTLSQLTFAPQSYLINPGRMPLSKYNIGLPLMSGANGAVSSSGFKLGDFQEGETSEMAPVNPYKKFLDGLDQQNYALMDVSVNLLDLGFRIGKRNYINFFANENMNALMKYPRPLAEMLFNVGNNFIVERAYDIQTYQFNVLQYRAVGFGYTRQITNKISAGFRVKSLMGISHIQTYNDSMRFVSDKDDRYFGVLGNLSFMSSGTENLSPYYAMMGNLNFSNLAVQALQRNPSSYLKNTGNNGFAFDLGIQYNVSKELDLYASLLNMGSITWKKDITINPIADDNIEFPTAGLDDFNHEVLEFRDSMGRKASIDTTFDTKLPALLYLGGSYFINPTTSIDVVLNPKFYLGEVDFGFGVGITTRVNKILQVGGNISSFNKSTINFGVGTALNLGPAQLYLASDNIIPIFAFKSARTAHFNVGLTFNFGRQTREDRIAELTDKKKDDKKEKEANKTYLTSNKPKENDKKPNTPIHTTTARAVDLPPSVSVVGTVFNGVSKEQLTGVALEVFIQNDDGTEALLSKRTFGNGIILLSLKRDHNHRLILRKAGFSPTEAIISTDEMGGLVQLKKEFELSTGAASAPVILAPPVMVEEISLPEQVRIPEQTTAPATTESTPVVLIEKPTLAPTVSKISSKPGRVIVYRVLESSTIRQNPEESSLDLLPVVIGHRLELLEKTNDDWWKVRFRDFIGYLPARILELEE</sequence>
<dbReference type="Pfam" id="PF18990">
    <property type="entry name" value="DUF5723"/>
    <property type="match status" value="1"/>
</dbReference>
<dbReference type="HOGENOM" id="CLU_376321_0_0_10"/>
<dbReference type="InterPro" id="IPR036028">
    <property type="entry name" value="SH3-like_dom_sf"/>
</dbReference>
<evidence type="ECO:0000313" key="5">
    <source>
        <dbReference type="Proteomes" id="UP000008461"/>
    </source>
</evidence>
<evidence type="ECO:0000256" key="1">
    <source>
        <dbReference type="ARBA" id="ARBA00022443"/>
    </source>
</evidence>
<feature type="domain" description="SH3" evidence="3">
    <location>
        <begin position="673"/>
        <end position="737"/>
    </location>
</feature>
<dbReference type="KEGG" id="hhy:Halhy_3453"/>